<evidence type="ECO:0000313" key="2">
    <source>
        <dbReference type="Proteomes" id="UP000887540"/>
    </source>
</evidence>
<feature type="transmembrane region" description="Helical" evidence="1">
    <location>
        <begin position="71"/>
        <end position="93"/>
    </location>
</feature>
<name>A0A914CB55_9BILA</name>
<organism evidence="2 3">
    <name type="scientific">Acrobeloides nanus</name>
    <dbReference type="NCBI Taxonomy" id="290746"/>
    <lineage>
        <taxon>Eukaryota</taxon>
        <taxon>Metazoa</taxon>
        <taxon>Ecdysozoa</taxon>
        <taxon>Nematoda</taxon>
        <taxon>Chromadorea</taxon>
        <taxon>Rhabditida</taxon>
        <taxon>Tylenchina</taxon>
        <taxon>Cephalobomorpha</taxon>
        <taxon>Cephaloboidea</taxon>
        <taxon>Cephalobidae</taxon>
        <taxon>Acrobeloides</taxon>
    </lineage>
</organism>
<dbReference type="WBParaSite" id="ACRNAN_Path_77.g283.t1">
    <property type="protein sequence ID" value="ACRNAN_Path_77.g283.t1"/>
    <property type="gene ID" value="ACRNAN_Path_77.g283"/>
</dbReference>
<reference evidence="3" key="1">
    <citation type="submission" date="2022-11" db="UniProtKB">
        <authorList>
            <consortium name="WormBaseParasite"/>
        </authorList>
    </citation>
    <scope>IDENTIFICATION</scope>
</reference>
<proteinExistence type="predicted"/>
<protein>
    <submittedName>
        <fullName evidence="3">Uncharacterized protein</fullName>
    </submittedName>
</protein>
<dbReference type="Proteomes" id="UP000887540">
    <property type="component" value="Unplaced"/>
</dbReference>
<feature type="transmembrane region" description="Helical" evidence="1">
    <location>
        <begin position="40"/>
        <end position="59"/>
    </location>
</feature>
<keyword evidence="1" id="KW-0812">Transmembrane</keyword>
<feature type="transmembrane region" description="Helical" evidence="1">
    <location>
        <begin position="12"/>
        <end position="34"/>
    </location>
</feature>
<evidence type="ECO:0000256" key="1">
    <source>
        <dbReference type="SAM" id="Phobius"/>
    </source>
</evidence>
<keyword evidence="2" id="KW-1185">Reference proteome</keyword>
<sequence length="112" mass="12518">MDIYAVLDWTSTCWFMVFGTNPLKALFGVGWIMSPTIDDVGFLPTNIMTLALAINRFVAISGFSIGISEKLFANMSAVLSYFLIVFLILLNIIPIKGYDFTSPDYIDALIYK</sequence>
<keyword evidence="1" id="KW-0472">Membrane</keyword>
<evidence type="ECO:0000313" key="3">
    <source>
        <dbReference type="WBParaSite" id="ACRNAN_Path_77.g283.t1"/>
    </source>
</evidence>
<dbReference type="AlphaFoldDB" id="A0A914CB55"/>
<keyword evidence="1" id="KW-1133">Transmembrane helix</keyword>
<accession>A0A914CB55</accession>